<dbReference type="AlphaFoldDB" id="A0A6L5YDC4"/>
<dbReference type="CDD" id="cd00609">
    <property type="entry name" value="AAT_like"/>
    <property type="match status" value="1"/>
</dbReference>
<protein>
    <recommendedName>
        <fullName evidence="2">cysteine-S-conjugate beta-lyase</fullName>
        <ecNumber evidence="2">4.4.1.13</ecNumber>
    </recommendedName>
</protein>
<dbReference type="PANTHER" id="PTHR43525">
    <property type="entry name" value="PROTEIN MALY"/>
    <property type="match status" value="1"/>
</dbReference>
<dbReference type="PANTHER" id="PTHR43525:SF1">
    <property type="entry name" value="PROTEIN MALY"/>
    <property type="match status" value="1"/>
</dbReference>
<dbReference type="InterPro" id="IPR051798">
    <property type="entry name" value="Class-II_PLP-Dep_Aminotrans"/>
</dbReference>
<evidence type="ECO:0000256" key="5">
    <source>
        <dbReference type="ARBA" id="ARBA00037974"/>
    </source>
</evidence>
<sequence length="393" mass="45126">MKYDFDKVIERRGTQSSKWDNVGPRVGNPDALPMWVADTDFQTPQPVVDAVAKRAQHPIYGYTFVVPEFQKVTVDWVKRRHGWEIQPEWLMFATGVVPVMNTMAQIYSEPGDEIVIQQPVYPQFANAVRDTGRVISDNGLLYKNGRYEINFDDLERRASSPKAKLMFFCNPHNPAGRVWTVEELKKVAEICLKHHIILVSDEIHSDLILFGHKHTPLASLDKRYEEMTVTCYAPSKTFNTAGLRGSGIVVPNPEIRAKLEKQFKRNRAIQQNIFALPAYIAAYTECDDYLEQLLAYLEGNVLYIEEFLKEKMPKIRMVHPEATYLAWLDCSETGMEGDALADFFINRCKVAINRGDSFGPEGKKFVRLNFGCPRITLEKGLDQVYVEYQKLFR</sequence>
<dbReference type="NCBIfam" id="TIGR04350">
    <property type="entry name" value="C_S_lyase_PatB"/>
    <property type="match status" value="1"/>
</dbReference>
<dbReference type="GO" id="GO:0047804">
    <property type="term" value="F:cysteine-S-conjugate beta-lyase activity"/>
    <property type="evidence" value="ECO:0007669"/>
    <property type="project" value="UniProtKB-EC"/>
</dbReference>
<name>A0A6L5YDC4_9BACT</name>
<dbReference type="InterPro" id="IPR027619">
    <property type="entry name" value="C-S_lyase_PatB-like"/>
</dbReference>
<gene>
    <name evidence="7" type="ORF">FYJ74_09435</name>
</gene>
<dbReference type="Gene3D" id="3.40.640.10">
    <property type="entry name" value="Type I PLP-dependent aspartate aminotransferase-like (Major domain)"/>
    <property type="match status" value="1"/>
</dbReference>
<evidence type="ECO:0000256" key="4">
    <source>
        <dbReference type="ARBA" id="ARBA00023239"/>
    </source>
</evidence>
<keyword evidence="3" id="KW-0663">Pyridoxal phosphate</keyword>
<dbReference type="InterPro" id="IPR015421">
    <property type="entry name" value="PyrdxlP-dep_Trfase_major"/>
</dbReference>
<evidence type="ECO:0000259" key="6">
    <source>
        <dbReference type="Pfam" id="PF00155"/>
    </source>
</evidence>
<feature type="domain" description="Aminotransferase class I/classII large" evidence="6">
    <location>
        <begin position="44"/>
        <end position="382"/>
    </location>
</feature>
<accession>A0A6L5YDC4</accession>
<comment type="similarity">
    <text evidence="5">Belongs to the class-II pyridoxal-phosphate-dependent aminotransferase family. MalY/PatB cystathionine beta-lyase subfamily.</text>
</comment>
<keyword evidence="4" id="KW-0456">Lyase</keyword>
<evidence type="ECO:0000256" key="3">
    <source>
        <dbReference type="ARBA" id="ARBA00022898"/>
    </source>
</evidence>
<evidence type="ECO:0000313" key="7">
    <source>
        <dbReference type="EMBL" id="MST56251.1"/>
    </source>
</evidence>
<dbReference type="InterPro" id="IPR015424">
    <property type="entry name" value="PyrdxlP-dep_Trfase"/>
</dbReference>
<dbReference type="GO" id="GO:0030170">
    <property type="term" value="F:pyridoxal phosphate binding"/>
    <property type="evidence" value="ECO:0007669"/>
    <property type="project" value="InterPro"/>
</dbReference>
<evidence type="ECO:0000313" key="8">
    <source>
        <dbReference type="Proteomes" id="UP000473699"/>
    </source>
</evidence>
<dbReference type="EMBL" id="VUNH01000010">
    <property type="protein sequence ID" value="MST56251.1"/>
    <property type="molecule type" value="Genomic_DNA"/>
</dbReference>
<dbReference type="RefSeq" id="WP_154529333.1">
    <property type="nucleotide sequence ID" value="NZ_VUNH01000010.1"/>
</dbReference>
<dbReference type="SUPFAM" id="SSF53383">
    <property type="entry name" value="PLP-dependent transferases"/>
    <property type="match status" value="1"/>
</dbReference>
<evidence type="ECO:0000256" key="1">
    <source>
        <dbReference type="ARBA" id="ARBA00001933"/>
    </source>
</evidence>
<keyword evidence="7" id="KW-0032">Aminotransferase</keyword>
<evidence type="ECO:0000256" key="2">
    <source>
        <dbReference type="ARBA" id="ARBA00012224"/>
    </source>
</evidence>
<dbReference type="Pfam" id="PF00155">
    <property type="entry name" value="Aminotran_1_2"/>
    <property type="match status" value="1"/>
</dbReference>
<keyword evidence="7" id="KW-0808">Transferase</keyword>
<dbReference type="InterPro" id="IPR004839">
    <property type="entry name" value="Aminotransferase_I/II_large"/>
</dbReference>
<organism evidence="7 8">
    <name type="scientific">Pyramidobacter porci</name>
    <dbReference type="NCBI Taxonomy" id="2605789"/>
    <lineage>
        <taxon>Bacteria</taxon>
        <taxon>Thermotogati</taxon>
        <taxon>Synergistota</taxon>
        <taxon>Synergistia</taxon>
        <taxon>Synergistales</taxon>
        <taxon>Dethiosulfovibrionaceae</taxon>
        <taxon>Pyramidobacter</taxon>
    </lineage>
</organism>
<comment type="cofactor">
    <cofactor evidence="1">
        <name>pyridoxal 5'-phosphate</name>
        <dbReference type="ChEBI" id="CHEBI:597326"/>
    </cofactor>
</comment>
<dbReference type="EC" id="4.4.1.13" evidence="2"/>
<keyword evidence="8" id="KW-1185">Reference proteome</keyword>
<dbReference type="Proteomes" id="UP000473699">
    <property type="component" value="Unassembled WGS sequence"/>
</dbReference>
<reference evidence="7 8" key="1">
    <citation type="submission" date="2019-08" db="EMBL/GenBank/DDBJ databases">
        <title>In-depth cultivation of the pig gut microbiome towards novel bacterial diversity and tailored functional studies.</title>
        <authorList>
            <person name="Wylensek D."/>
            <person name="Hitch T.C.A."/>
            <person name="Clavel T."/>
        </authorList>
    </citation>
    <scope>NUCLEOTIDE SEQUENCE [LARGE SCALE GENOMIC DNA]</scope>
    <source>
        <strain evidence="7 8">SM-530-WT-4B</strain>
    </source>
</reference>
<dbReference type="Gene3D" id="3.90.1150.10">
    <property type="entry name" value="Aspartate Aminotransferase, domain 1"/>
    <property type="match status" value="1"/>
</dbReference>
<comment type="caution">
    <text evidence="7">The sequence shown here is derived from an EMBL/GenBank/DDBJ whole genome shotgun (WGS) entry which is preliminary data.</text>
</comment>
<dbReference type="GO" id="GO:0008483">
    <property type="term" value="F:transaminase activity"/>
    <property type="evidence" value="ECO:0007669"/>
    <property type="project" value="UniProtKB-KW"/>
</dbReference>
<dbReference type="InterPro" id="IPR015422">
    <property type="entry name" value="PyrdxlP-dep_Trfase_small"/>
</dbReference>
<proteinExistence type="inferred from homology"/>